<name>A0A0K6FTY4_9AGAM</name>
<proteinExistence type="predicted"/>
<dbReference type="AlphaFoldDB" id="A0A0K6FTY4"/>
<evidence type="ECO:0000313" key="4">
    <source>
        <dbReference type="Proteomes" id="UP000044841"/>
    </source>
</evidence>
<reference evidence="3 4" key="1">
    <citation type="submission" date="2015-07" db="EMBL/GenBank/DDBJ databases">
        <authorList>
            <person name="Noorani M."/>
        </authorList>
    </citation>
    <scope>NUCLEOTIDE SEQUENCE [LARGE SCALE GENOMIC DNA]</scope>
    <source>
        <strain evidence="3">BBA 69670</strain>
    </source>
</reference>
<evidence type="ECO:0000256" key="1">
    <source>
        <dbReference type="SAM" id="MobiDB-lite"/>
    </source>
</evidence>
<evidence type="ECO:0000313" key="3">
    <source>
        <dbReference type="EMBL" id="CUA69474.1"/>
    </source>
</evidence>
<organism evidence="3 4">
    <name type="scientific">Rhizoctonia solani</name>
    <dbReference type="NCBI Taxonomy" id="456999"/>
    <lineage>
        <taxon>Eukaryota</taxon>
        <taxon>Fungi</taxon>
        <taxon>Dikarya</taxon>
        <taxon>Basidiomycota</taxon>
        <taxon>Agaricomycotina</taxon>
        <taxon>Agaricomycetes</taxon>
        <taxon>Cantharellales</taxon>
        <taxon>Ceratobasidiaceae</taxon>
        <taxon>Rhizoctonia</taxon>
    </lineage>
</organism>
<keyword evidence="4" id="KW-1185">Reference proteome</keyword>
<dbReference type="Pfam" id="PF11790">
    <property type="entry name" value="Glyco_hydro_cc"/>
    <property type="match status" value="1"/>
</dbReference>
<sequence length="165" mass="16972">MDQTSWVEHYAWFGAMASLPNNVNQLTALMDPSGVINDLGRQYIGSPVTQPNPTVSSALPTSTTTSTSLTVISSTSTSSSTTPTSSSTTSMSSSTTLTSSSTTSTSSSSTITSSTSSRTGTPGSLTATPAATTSPYVIISAAPPRCISNRLTLLFVLMLSYFLAC</sequence>
<accession>A0A0K6FTY4</accession>
<evidence type="ECO:0000259" key="2">
    <source>
        <dbReference type="Pfam" id="PF11790"/>
    </source>
</evidence>
<dbReference type="EMBL" id="CYGV01000804">
    <property type="protein sequence ID" value="CUA69474.1"/>
    <property type="molecule type" value="Genomic_DNA"/>
</dbReference>
<dbReference type="InterPro" id="IPR024655">
    <property type="entry name" value="Asl1_glyco_hydro_catalytic"/>
</dbReference>
<dbReference type="Proteomes" id="UP000044841">
    <property type="component" value="Unassembled WGS sequence"/>
</dbReference>
<feature type="region of interest" description="Disordered" evidence="1">
    <location>
        <begin position="69"/>
        <end position="128"/>
    </location>
</feature>
<protein>
    <recommendedName>
        <fullName evidence="2">Asl1-like glycosyl hydrolase catalytic domain-containing protein</fullName>
    </recommendedName>
</protein>
<feature type="domain" description="Asl1-like glycosyl hydrolase catalytic" evidence="2">
    <location>
        <begin position="1"/>
        <end position="43"/>
    </location>
</feature>
<gene>
    <name evidence="3" type="ORF">RSOLAG22IIIB_14026</name>
</gene>